<organism evidence="1 2">
    <name type="scientific">Thermovirga lienii (strain ATCC BAA-1197 / DSM 17291 / Cas60314)</name>
    <dbReference type="NCBI Taxonomy" id="580340"/>
    <lineage>
        <taxon>Bacteria</taxon>
        <taxon>Thermotogati</taxon>
        <taxon>Synergistota</taxon>
        <taxon>Synergistia</taxon>
        <taxon>Synergistales</taxon>
        <taxon>Thermovirgaceae</taxon>
        <taxon>Thermovirga</taxon>
    </lineage>
</organism>
<sequence length="143" mass="16553">MVCRLKTPMDLNKLFHKARKAIIIREESPLKVKVFANSERGFEQARRIARVFIDQMERKEIAIRVSLGIWDGPEELQPVVEVTMPPLGVTRYGRVTENLAKEIIRKHIMGKKVMWEHLISQDMAPTLSKADRRYANCLPKGRS</sequence>
<keyword evidence="2" id="KW-1185">Reference proteome</keyword>
<dbReference type="eggNOG" id="COG3411">
    <property type="taxonomic scope" value="Bacteria"/>
</dbReference>
<proteinExistence type="predicted"/>
<dbReference type="AlphaFoldDB" id="G7V702"/>
<accession>G7V702</accession>
<reference evidence="2" key="1">
    <citation type="submission" date="2011-10" db="EMBL/GenBank/DDBJ databases">
        <title>The complete genome of chromosome of Thermovirga lienii DSM 17291.</title>
        <authorList>
            <consortium name="US DOE Joint Genome Institute (JGI-PGF)"/>
            <person name="Lucas S."/>
            <person name="Copeland A."/>
            <person name="Lapidus A."/>
            <person name="Glavina del Rio T."/>
            <person name="Dalin E."/>
            <person name="Tice H."/>
            <person name="Bruce D."/>
            <person name="Goodwin L."/>
            <person name="Pitluck S."/>
            <person name="Peters L."/>
            <person name="Mikhailova N."/>
            <person name="Saunders E."/>
            <person name="Kyrpides N."/>
            <person name="Mavromatis K."/>
            <person name="Ivanova N."/>
            <person name="Last F.I."/>
            <person name="Brettin T."/>
            <person name="Detter J.C."/>
            <person name="Han C."/>
            <person name="Larimer F."/>
            <person name="Land M."/>
            <person name="Hauser L."/>
            <person name="Markowitz V."/>
            <person name="Cheng J.-F."/>
            <person name="Hugenholtz P."/>
            <person name="Woyke T."/>
            <person name="Wu D."/>
            <person name="Spring S."/>
            <person name="Schroeder M."/>
            <person name="Brambilla E.-M."/>
            <person name="Klenk H.-P."/>
            <person name="Eisen J.A."/>
        </authorList>
    </citation>
    <scope>NUCLEOTIDE SEQUENCE [LARGE SCALE GENOMIC DNA]</scope>
    <source>
        <strain evidence="2">ATCC BAA-1197 / DSM 17291 / Cas60314</strain>
    </source>
</reference>
<dbReference type="Proteomes" id="UP000005868">
    <property type="component" value="Chromosome"/>
</dbReference>
<reference evidence="1 2" key="2">
    <citation type="journal article" date="2012" name="Stand. Genomic Sci.">
        <title>Genome sequence of the moderately thermophilic, amino-acid-degrading and sulfur-reducing bacterium Thermovirga lienii type strain (Cas60314(T)).</title>
        <authorList>
            <person name="Goker M."/>
            <person name="Saunders E."/>
            <person name="Lapidus A."/>
            <person name="Nolan M."/>
            <person name="Lucas S."/>
            <person name="Hammon N."/>
            <person name="Deshpande S."/>
            <person name="Cheng J.F."/>
            <person name="Han C."/>
            <person name="Tapia R."/>
            <person name="Goodwin L.A."/>
            <person name="Pitluck S."/>
            <person name="Liolios K."/>
            <person name="Mavromatis K."/>
            <person name="Pagani I."/>
            <person name="Ivanova N."/>
            <person name="Mikhailova N."/>
            <person name="Pati A."/>
            <person name="Chen A."/>
            <person name="Palaniappan K."/>
            <person name="Land M."/>
            <person name="Chang Y.J."/>
            <person name="Jeffries C.D."/>
            <person name="Brambilla E.M."/>
            <person name="Rohde M."/>
            <person name="Spring S."/>
            <person name="Detter J.C."/>
            <person name="Woyke T."/>
            <person name="Bristow J."/>
            <person name="Eisen J.A."/>
            <person name="Markowitz V."/>
            <person name="Hugenholtz P."/>
            <person name="Kyrpides N.C."/>
            <person name="Klenk H.P."/>
        </authorList>
    </citation>
    <scope>NUCLEOTIDE SEQUENCE [LARGE SCALE GENOMIC DNA]</scope>
    <source>
        <strain evidence="2">ATCC BAA-1197 / DSM 17291 / Cas60314</strain>
    </source>
</reference>
<dbReference type="HOGENOM" id="CLU_1805245_0_0_0"/>
<name>G7V702_THELD</name>
<dbReference type="KEGG" id="tli:Tlie_1466"/>
<gene>
    <name evidence="1" type="ordered locus">Tlie_1466</name>
</gene>
<protein>
    <submittedName>
        <fullName evidence="1">Uncharacterized protein</fullName>
    </submittedName>
</protein>
<dbReference type="STRING" id="580340.Tlie_1466"/>
<evidence type="ECO:0000313" key="1">
    <source>
        <dbReference type="EMBL" id="AER67191.1"/>
    </source>
</evidence>
<evidence type="ECO:0000313" key="2">
    <source>
        <dbReference type="Proteomes" id="UP000005868"/>
    </source>
</evidence>
<dbReference type="EMBL" id="CP003096">
    <property type="protein sequence ID" value="AER67191.1"/>
    <property type="molecule type" value="Genomic_DNA"/>
</dbReference>